<name>A0A318MRD4_9BIFI</name>
<accession>A0A318MRD4</accession>
<sequence length="288" mass="31376">MIMVDVQSSAEAIAGRPAVAQAAEQGARLVDLWPLTNAEHLANDAKYAEDLQVRISMVLAQLMTGEDVTIPDAEYVYEGAEDIPGRPQELVDALMAANDAIEAAAQAQGDQSKTLADLAETLGSGWDQARQQEVAAGVARAEQSVNDQNESPKSPQGKEEVARDLATSLEICRDLLQRAGADPDHAATAAPILVYINELNERLGIPRAFLSDEDVVRALRLLDDPEAFADLLAPLVGAEWDHHRQEVLWDPEEAKRKAKEDDERKSREALQAKFAHVPEDPNKPPVEL</sequence>
<feature type="region of interest" description="Disordered" evidence="1">
    <location>
        <begin position="135"/>
        <end position="160"/>
    </location>
</feature>
<feature type="compositionally biased region" description="Basic and acidic residues" evidence="1">
    <location>
        <begin position="251"/>
        <end position="282"/>
    </location>
</feature>
<dbReference type="Proteomes" id="UP000248128">
    <property type="component" value="Unassembled WGS sequence"/>
</dbReference>
<protein>
    <submittedName>
        <fullName evidence="2">Uncharacterized protein</fullName>
    </submittedName>
</protein>
<feature type="compositionally biased region" description="Polar residues" evidence="1">
    <location>
        <begin position="143"/>
        <end position="154"/>
    </location>
</feature>
<dbReference type="AlphaFoldDB" id="A0A318MRD4"/>
<comment type="caution">
    <text evidence="2">The sequence shown here is derived from an EMBL/GenBank/DDBJ whole genome shotgun (WGS) entry which is preliminary data.</text>
</comment>
<dbReference type="EMBL" id="QGLK01000001">
    <property type="protein sequence ID" value="PXY89497.1"/>
    <property type="molecule type" value="Genomic_DNA"/>
</dbReference>
<evidence type="ECO:0000313" key="2">
    <source>
        <dbReference type="EMBL" id="PXY89497.1"/>
    </source>
</evidence>
<organism evidence="2 3">
    <name type="scientific">Bifidobacterium asteroides</name>
    <dbReference type="NCBI Taxonomy" id="1684"/>
    <lineage>
        <taxon>Bacteria</taxon>
        <taxon>Bacillati</taxon>
        <taxon>Actinomycetota</taxon>
        <taxon>Actinomycetes</taxon>
        <taxon>Bifidobacteriales</taxon>
        <taxon>Bifidobacteriaceae</taxon>
        <taxon>Bifidobacterium</taxon>
    </lineage>
</organism>
<gene>
    <name evidence="2" type="ORF">DKK74_01135</name>
</gene>
<reference evidence="2 3" key="1">
    <citation type="submission" date="2018-05" db="EMBL/GenBank/DDBJ databases">
        <title>Reference genomes for bee gut microbiota database.</title>
        <authorList>
            <person name="Ellegaard K.M."/>
        </authorList>
    </citation>
    <scope>NUCLEOTIDE SEQUENCE [LARGE SCALE GENOMIC DNA]</scope>
    <source>
        <strain evidence="2 3">ESL0199</strain>
    </source>
</reference>
<feature type="region of interest" description="Disordered" evidence="1">
    <location>
        <begin position="251"/>
        <end position="288"/>
    </location>
</feature>
<evidence type="ECO:0000313" key="3">
    <source>
        <dbReference type="Proteomes" id="UP000248128"/>
    </source>
</evidence>
<evidence type="ECO:0000256" key="1">
    <source>
        <dbReference type="SAM" id="MobiDB-lite"/>
    </source>
</evidence>
<proteinExistence type="predicted"/>